<evidence type="ECO:0000256" key="6">
    <source>
        <dbReference type="ARBA" id="ARBA00023128"/>
    </source>
</evidence>
<evidence type="ECO:0000313" key="11">
    <source>
        <dbReference type="Proteomes" id="UP000663829"/>
    </source>
</evidence>
<dbReference type="OrthoDB" id="436405at2759"/>
<evidence type="ECO:0000256" key="1">
    <source>
        <dbReference type="ARBA" id="ARBA00004304"/>
    </source>
</evidence>
<keyword evidence="7 8" id="KW-0472">Membrane</keyword>
<dbReference type="Pfam" id="PF08294">
    <property type="entry name" value="TIM21"/>
    <property type="match status" value="1"/>
</dbReference>
<dbReference type="Gene3D" id="3.10.450.320">
    <property type="entry name" value="Mitochondrial import inner membrane translocase subunit Tim21"/>
    <property type="match status" value="1"/>
</dbReference>
<comment type="similarity">
    <text evidence="2 8">Belongs to the TIM21 family.</text>
</comment>
<feature type="transmembrane region" description="Helical" evidence="8">
    <location>
        <begin position="96"/>
        <end position="117"/>
    </location>
</feature>
<keyword evidence="8" id="KW-0813">Transport</keyword>
<dbReference type="InterPro" id="IPR013261">
    <property type="entry name" value="Tim21"/>
</dbReference>
<keyword evidence="8" id="KW-0999">Mitochondrion inner membrane</keyword>
<keyword evidence="8" id="KW-0653">Protein transport</keyword>
<keyword evidence="3 8" id="KW-0812">Transmembrane</keyword>
<dbReference type="PANTHER" id="PTHR13032">
    <property type="entry name" value="MITOCHONDRIAL IMPORT INNER MEMBRANE TRANSLOCASE SUBUNIT TIM21"/>
    <property type="match status" value="1"/>
</dbReference>
<evidence type="ECO:0000256" key="4">
    <source>
        <dbReference type="ARBA" id="ARBA00022946"/>
    </source>
</evidence>
<dbReference type="Proteomes" id="UP000663829">
    <property type="component" value="Unassembled WGS sequence"/>
</dbReference>
<proteinExistence type="inferred from homology"/>
<gene>
    <name evidence="9" type="ORF">GPM918_LOCUS4472</name>
    <name evidence="10" type="ORF">SRO942_LOCUS4473</name>
</gene>
<evidence type="ECO:0000256" key="7">
    <source>
        <dbReference type="ARBA" id="ARBA00023136"/>
    </source>
</evidence>
<evidence type="ECO:0000256" key="5">
    <source>
        <dbReference type="ARBA" id="ARBA00022989"/>
    </source>
</evidence>
<comment type="subcellular location">
    <subcellularLocation>
        <location evidence="8">Mitochondrion inner membrane</location>
        <topology evidence="8">Single-pass membrane protein</topology>
    </subcellularLocation>
    <subcellularLocation>
        <location evidence="1">Mitochondrion membrane</location>
        <topology evidence="1">Single-pass membrane protein</topology>
    </subcellularLocation>
</comment>
<evidence type="ECO:0000256" key="8">
    <source>
        <dbReference type="RuleBase" id="RU367142"/>
    </source>
</evidence>
<dbReference type="GO" id="GO:0005744">
    <property type="term" value="C:TIM23 mitochondrial import inner membrane translocase complex"/>
    <property type="evidence" value="ECO:0007669"/>
    <property type="project" value="UniProtKB-UniRule"/>
</dbReference>
<evidence type="ECO:0000313" key="10">
    <source>
        <dbReference type="EMBL" id="CAF3605897.1"/>
    </source>
</evidence>
<evidence type="ECO:0000256" key="3">
    <source>
        <dbReference type="ARBA" id="ARBA00022692"/>
    </source>
</evidence>
<keyword evidence="8" id="KW-0811">Translocation</keyword>
<keyword evidence="4" id="KW-0809">Transit peptide</keyword>
<dbReference type="PANTHER" id="PTHR13032:SF6">
    <property type="entry name" value="MITOCHONDRIAL IMPORT INNER MEMBRANE TRANSLOCASE SUBUNIT TIM21"/>
    <property type="match status" value="1"/>
</dbReference>
<dbReference type="InterPro" id="IPR038552">
    <property type="entry name" value="Tim21_IMS_sf"/>
</dbReference>
<dbReference type="EMBL" id="CAJNOQ010000602">
    <property type="protein sequence ID" value="CAF0819537.1"/>
    <property type="molecule type" value="Genomic_DNA"/>
</dbReference>
<keyword evidence="11" id="KW-1185">Reference proteome</keyword>
<sequence>MCSSQFIKQCQHWHLLKPPIIFTLSSTIPQSLIFYRKFTIRQREKSTLSSTTTSISSQTKDKLSKDSNGIVQFQNTNGQIQTKTLGKKAQQAAKDISYTLIIVAGVSTLGSLCYIILRELCSRETPNGIYKEASKLCMENINVQDALGTPIIVHTTPQIGSMRMNNVRAKIFDEKGRKKMILTFYLTGKQRSGVVAVKNISNCYIYDYIFIQLDRSWKGFNVIDIRTSDSKFPIDSSTLRV</sequence>
<evidence type="ECO:0000313" key="9">
    <source>
        <dbReference type="EMBL" id="CAF0819537.1"/>
    </source>
</evidence>
<comment type="function">
    <text evidence="8">Essential component of the TIM23 complex, a complex that mediates the translocation of transit peptide-containing proteins across the mitochondrial inner membrane.</text>
</comment>
<dbReference type="Proteomes" id="UP000681722">
    <property type="component" value="Unassembled WGS sequence"/>
</dbReference>
<comment type="caution">
    <text evidence="9">The sequence shown here is derived from an EMBL/GenBank/DDBJ whole genome shotgun (WGS) entry which is preliminary data.</text>
</comment>
<organism evidence="9 11">
    <name type="scientific">Didymodactylos carnosus</name>
    <dbReference type="NCBI Taxonomy" id="1234261"/>
    <lineage>
        <taxon>Eukaryota</taxon>
        <taxon>Metazoa</taxon>
        <taxon>Spiralia</taxon>
        <taxon>Gnathifera</taxon>
        <taxon>Rotifera</taxon>
        <taxon>Eurotatoria</taxon>
        <taxon>Bdelloidea</taxon>
        <taxon>Philodinida</taxon>
        <taxon>Philodinidae</taxon>
        <taxon>Didymodactylos</taxon>
    </lineage>
</organism>
<dbReference type="EMBL" id="CAJOBC010000602">
    <property type="protein sequence ID" value="CAF3605897.1"/>
    <property type="molecule type" value="Genomic_DNA"/>
</dbReference>
<evidence type="ECO:0000256" key="2">
    <source>
        <dbReference type="ARBA" id="ARBA00010867"/>
    </source>
</evidence>
<keyword evidence="5 8" id="KW-1133">Transmembrane helix</keyword>
<keyword evidence="6 8" id="KW-0496">Mitochondrion</keyword>
<dbReference type="AlphaFoldDB" id="A0A813U7P8"/>
<dbReference type="GO" id="GO:0030150">
    <property type="term" value="P:protein import into mitochondrial matrix"/>
    <property type="evidence" value="ECO:0007669"/>
    <property type="project" value="UniProtKB-UniRule"/>
</dbReference>
<reference evidence="9" key="1">
    <citation type="submission" date="2021-02" db="EMBL/GenBank/DDBJ databases">
        <authorList>
            <person name="Nowell W R."/>
        </authorList>
    </citation>
    <scope>NUCLEOTIDE SEQUENCE</scope>
</reference>
<accession>A0A813U7P8</accession>
<name>A0A813U7P8_9BILA</name>
<comment type="subunit">
    <text evidence="8">Component of the TIM23 complex.</text>
</comment>
<protein>
    <recommendedName>
        <fullName evidence="8">Mitochondrial import inner membrane translocase subunit Tim21</fullName>
    </recommendedName>
</protein>